<organism evidence="1 2">
    <name type="scientific">Linum trigynum</name>
    <dbReference type="NCBI Taxonomy" id="586398"/>
    <lineage>
        <taxon>Eukaryota</taxon>
        <taxon>Viridiplantae</taxon>
        <taxon>Streptophyta</taxon>
        <taxon>Embryophyta</taxon>
        <taxon>Tracheophyta</taxon>
        <taxon>Spermatophyta</taxon>
        <taxon>Magnoliopsida</taxon>
        <taxon>eudicotyledons</taxon>
        <taxon>Gunneridae</taxon>
        <taxon>Pentapetalae</taxon>
        <taxon>rosids</taxon>
        <taxon>fabids</taxon>
        <taxon>Malpighiales</taxon>
        <taxon>Linaceae</taxon>
        <taxon>Linum</taxon>
    </lineage>
</organism>
<reference evidence="1 2" key="1">
    <citation type="submission" date="2024-04" db="EMBL/GenBank/DDBJ databases">
        <authorList>
            <person name="Fracassetti M."/>
        </authorList>
    </citation>
    <scope>NUCLEOTIDE SEQUENCE [LARGE SCALE GENOMIC DNA]</scope>
</reference>
<protein>
    <submittedName>
        <fullName evidence="1">Uncharacterized protein</fullName>
    </submittedName>
</protein>
<keyword evidence="2" id="KW-1185">Reference proteome</keyword>
<accession>A0AAV2DJJ9</accession>
<dbReference type="EMBL" id="OZ034816">
    <property type="protein sequence ID" value="CAL1374139.1"/>
    <property type="molecule type" value="Genomic_DNA"/>
</dbReference>
<evidence type="ECO:0000313" key="2">
    <source>
        <dbReference type="Proteomes" id="UP001497516"/>
    </source>
</evidence>
<proteinExistence type="predicted"/>
<name>A0AAV2DJJ9_9ROSI</name>
<evidence type="ECO:0000313" key="1">
    <source>
        <dbReference type="EMBL" id="CAL1374139.1"/>
    </source>
</evidence>
<dbReference type="Proteomes" id="UP001497516">
    <property type="component" value="Chromosome 3"/>
</dbReference>
<sequence length="97" mass="10281">MPTTEPLTPLPGNTVPSSSVGLVGVTAVSSDSTCATYDEWVPSSLISPPVHEWTSPMTTTLVVRNMKMTTTLAHDVARRSITTVLSLSLCLAACMLF</sequence>
<dbReference type="AlphaFoldDB" id="A0AAV2DJJ9"/>
<gene>
    <name evidence="1" type="ORF">LTRI10_LOCUS16026</name>
</gene>